<evidence type="ECO:0000313" key="4">
    <source>
        <dbReference type="Proteomes" id="UP001149090"/>
    </source>
</evidence>
<dbReference type="GO" id="GO:0006914">
    <property type="term" value="P:autophagy"/>
    <property type="evidence" value="ECO:0007669"/>
    <property type="project" value="UniProtKB-KW"/>
</dbReference>
<reference evidence="3" key="1">
    <citation type="submission" date="2022-10" db="EMBL/GenBank/DDBJ databases">
        <title>Novel sulphate-reducing endosymbionts in the free-living metamonad Anaeramoeba.</title>
        <authorList>
            <person name="Jerlstrom-Hultqvist J."/>
            <person name="Cepicka I."/>
            <person name="Gallot-Lavallee L."/>
            <person name="Salas-Leiva D."/>
            <person name="Curtis B.A."/>
            <person name="Zahonova K."/>
            <person name="Pipaliya S."/>
            <person name="Dacks J."/>
            <person name="Roger A.J."/>
        </authorList>
    </citation>
    <scope>NUCLEOTIDE SEQUENCE</scope>
    <source>
        <strain evidence="3">BMAN</strain>
    </source>
</reference>
<dbReference type="InterPro" id="IPR039272">
    <property type="entry name" value="CLEC16A/TT9"/>
</dbReference>
<dbReference type="PANTHER" id="PTHR21481:SF0">
    <property type="entry name" value="PROTEIN CLEC16A"/>
    <property type="match status" value="1"/>
</dbReference>
<dbReference type="OrthoDB" id="294052at2759"/>
<dbReference type="GO" id="GO:0016197">
    <property type="term" value="P:endosomal transport"/>
    <property type="evidence" value="ECO:0007669"/>
    <property type="project" value="TreeGrafter"/>
</dbReference>
<dbReference type="AlphaFoldDB" id="A0A9Q0REZ1"/>
<dbReference type="Pfam" id="PF09758">
    <property type="entry name" value="FPL"/>
    <property type="match status" value="1"/>
</dbReference>
<protein>
    <recommendedName>
        <fullName evidence="2">FPL domain-containing protein</fullName>
    </recommendedName>
</protein>
<dbReference type="GO" id="GO:0007034">
    <property type="term" value="P:vacuolar transport"/>
    <property type="evidence" value="ECO:0007669"/>
    <property type="project" value="TreeGrafter"/>
</dbReference>
<gene>
    <name evidence="3" type="ORF">M0811_05099</name>
</gene>
<evidence type="ECO:0000259" key="2">
    <source>
        <dbReference type="Pfam" id="PF09758"/>
    </source>
</evidence>
<dbReference type="Proteomes" id="UP001149090">
    <property type="component" value="Unassembled WGS sequence"/>
</dbReference>
<organism evidence="3 4">
    <name type="scientific">Anaeramoeba ignava</name>
    <name type="common">Anaerobic marine amoeba</name>
    <dbReference type="NCBI Taxonomy" id="1746090"/>
    <lineage>
        <taxon>Eukaryota</taxon>
        <taxon>Metamonada</taxon>
        <taxon>Anaeramoebidae</taxon>
        <taxon>Anaeramoeba</taxon>
    </lineage>
</organism>
<evidence type="ECO:0000313" key="3">
    <source>
        <dbReference type="EMBL" id="KAJ5078311.1"/>
    </source>
</evidence>
<dbReference type="GO" id="GO:1901096">
    <property type="term" value="P:regulation of autophagosome maturation"/>
    <property type="evidence" value="ECO:0007669"/>
    <property type="project" value="TreeGrafter"/>
</dbReference>
<dbReference type="EMBL" id="JAPDFW010000054">
    <property type="protein sequence ID" value="KAJ5078311.1"/>
    <property type="molecule type" value="Genomic_DNA"/>
</dbReference>
<comment type="caution">
    <text evidence="3">The sequence shown here is derived from an EMBL/GenBank/DDBJ whole genome shotgun (WGS) entry which is preliminary data.</text>
</comment>
<keyword evidence="1" id="KW-0072">Autophagy</keyword>
<dbReference type="PANTHER" id="PTHR21481">
    <property type="entry name" value="PROTEIN CLEC16A"/>
    <property type="match status" value="1"/>
</dbReference>
<name>A0A9Q0REZ1_ANAIG</name>
<dbReference type="OMA" id="EDIAPYF"/>
<evidence type="ECO:0000256" key="1">
    <source>
        <dbReference type="ARBA" id="ARBA00023006"/>
    </source>
</evidence>
<accession>A0A9Q0REZ1</accession>
<keyword evidence="4" id="KW-1185">Reference proteome</keyword>
<feature type="domain" description="FPL" evidence="2">
    <location>
        <begin position="45"/>
        <end position="192"/>
    </location>
</feature>
<dbReference type="GO" id="GO:0005770">
    <property type="term" value="C:late endosome"/>
    <property type="evidence" value="ECO:0007669"/>
    <property type="project" value="TreeGrafter"/>
</dbReference>
<dbReference type="GO" id="GO:0005794">
    <property type="term" value="C:Golgi apparatus"/>
    <property type="evidence" value="ECO:0007669"/>
    <property type="project" value="TreeGrafter"/>
</dbReference>
<dbReference type="InterPro" id="IPR019155">
    <property type="entry name" value="CLEC16A/TT9_N"/>
</dbReference>
<proteinExistence type="predicted"/>
<sequence>MILRAFFSSKPKNKFSLQRLEYLHKIIKNNKVYNRSNGKIIVETLREISELMIWGDQNNEKIIDWFFEKNIMAFFLSFLDQKTPVEIKKQLLQTISIMFENIKTQSAIYYLLSNNHINSIIEHEFDFSDDEVLAYYITLLKALSLKLNKDTIQFFIDEKTKSFPLYTESVKFFNHKDFMVRVAVRTITLNVFRINLDIIREIVLSEDIAPYFLNLACFIYQNCVSIQNVLDKSSYTKLQWVDDQLFAQLDNLYYLSDIFRLNIPELNKNQNPKYQISPVLSLCLLAQSFHVISCVDLVNELAEVLFESKLPNIEKYNKIISTPTRKVKKPTRSISFSLFSDEFTKKKESLFNESNLFPKMIRSVSTTFSQHNDMNDDDNDDDLVVKIFVSDFVSQIVENSLEKMKKKNIKSIRKKQKRRKKSNLSGNFAKNKIISYLESQDERFVLFSMCLFYSIIKHKTISKYLLIKHDILPAKFVKTQKIFQSLTHENDSTSDFSRFSKKSGIFQHSLNENQNLQEEKQFDYPIWLIDKLLKIFFRRPFCCYPIYQVCFNLIIQLVFISKHSGPFLNSKHQELFDDACDLISNDLNEHLLKNSISTIEFFENEFSSFESRTFSFEKILRNPILLKPFLNDNFYGIDLFFRHAFGPNEQIIKTCQLFLILRKLKNKLDLKTEELLPLKEKPEPEWMKEGKAFDSQSKDIIQCEKIMENPQNNKIVKNHLVFIEGYIVFLDLISSDSGFPSTLIKSFIQISKIQIKLLEEERIWKISSSVDFDLNLKLRFENQTSYKTAKQVLEQEKLFVNQFKINQMEILLNEMKKKKK</sequence>